<dbReference type="GO" id="GO:0016592">
    <property type="term" value="C:mediator complex"/>
    <property type="evidence" value="ECO:0007669"/>
    <property type="project" value="UniProtKB-UniRule"/>
</dbReference>
<evidence type="ECO:0000256" key="5">
    <source>
        <dbReference type="ARBA" id="ARBA00023159"/>
    </source>
</evidence>
<sequence length="198" mass="22627">LPSMSDVERKRQILNFATFARKQFLKLSVLVKWAENANDIQMCQNIMAHLANQNKIFQDTSDYLHKIHVELPAARTRNYDVKTAVDVLTTGTYQRMPTKIKDMVPPACLTDEEVLETFQKMNDVIRVRLLTTEVLPSPMLDHRIENGRIYFSIENEFKVSLTLMGPSNARQWWIVSLDVLVQTAEGGGGAAGERIYIE</sequence>
<protein>
    <recommendedName>
        <fullName evidence="3 9">Mediator of RNA polymerase II transcription subunit 14</fullName>
    </recommendedName>
    <alternativeName>
        <fullName evidence="8 9">Mediator complex subunit 14</fullName>
    </alternativeName>
</protein>
<dbReference type="VEuPathDB" id="FungiDB:PHYBLDRAFT_15291"/>
<gene>
    <name evidence="11" type="ORF">PHYBLDRAFT_15291</name>
</gene>
<reference evidence="12" key="1">
    <citation type="submission" date="2015-06" db="EMBL/GenBank/DDBJ databases">
        <title>Expansion of signal transduction pathways in fungi by whole-genome duplication.</title>
        <authorList>
            <consortium name="DOE Joint Genome Institute"/>
            <person name="Corrochano L.M."/>
            <person name="Kuo A."/>
            <person name="Marcet-Houben M."/>
            <person name="Polaino S."/>
            <person name="Salamov A."/>
            <person name="Villalobos J.M."/>
            <person name="Alvarez M.I."/>
            <person name="Avalos J."/>
            <person name="Benito E.P."/>
            <person name="Benoit I."/>
            <person name="Burger G."/>
            <person name="Camino L.P."/>
            <person name="Canovas D."/>
            <person name="Cerda-Olmedo E."/>
            <person name="Cheng J.-F."/>
            <person name="Dominguez A."/>
            <person name="Elias M."/>
            <person name="Eslava A.P."/>
            <person name="Glaser F."/>
            <person name="Grimwood J."/>
            <person name="Gutierrez G."/>
            <person name="Heitman J."/>
            <person name="Henrissat B."/>
            <person name="Iturriaga E.A."/>
            <person name="Lang B.F."/>
            <person name="Lavin J.L."/>
            <person name="Lee S."/>
            <person name="Li W."/>
            <person name="Lindquist E."/>
            <person name="Lopez-Garcia S."/>
            <person name="Luque E.M."/>
            <person name="Marcos A.T."/>
            <person name="Martin J."/>
            <person name="McCluskey K."/>
            <person name="Medina H.R."/>
            <person name="Miralles-Duran A."/>
            <person name="Miyazaki A."/>
            <person name="Munoz-Torres E."/>
            <person name="Oguiza J.A."/>
            <person name="Ohm R."/>
            <person name="Olmedo M."/>
            <person name="Orejas M."/>
            <person name="Ortiz-Castellanos L."/>
            <person name="Pisabarro A.G."/>
            <person name="Rodriguez-Romero J."/>
            <person name="Ruiz-Herrera J."/>
            <person name="Ruiz-Vazquez R."/>
            <person name="Sanz C."/>
            <person name="Schackwitz W."/>
            <person name="Schmutz J."/>
            <person name="Shahriari M."/>
            <person name="Shelest E."/>
            <person name="Silva-Franco F."/>
            <person name="Soanes D."/>
            <person name="Syed K."/>
            <person name="Tagua V.G."/>
            <person name="Talbot N.J."/>
            <person name="Thon M."/>
            <person name="De vries R.P."/>
            <person name="Wiebenga A."/>
            <person name="Yadav J.S."/>
            <person name="Braun E.L."/>
            <person name="Baker S."/>
            <person name="Garre V."/>
            <person name="Horwitz B."/>
            <person name="Torres-Martinez S."/>
            <person name="Idnurm A."/>
            <person name="Herrera-Estrella A."/>
            <person name="Gabaldon T."/>
            <person name="Grigoriev I.V."/>
        </authorList>
    </citation>
    <scope>NUCLEOTIDE SEQUENCE [LARGE SCALE GENOMIC DNA]</scope>
    <source>
        <strain evidence="12">NRRL 1555(-)</strain>
    </source>
</reference>
<dbReference type="InterPro" id="IPR055122">
    <property type="entry name" value="Med14_N"/>
</dbReference>
<evidence type="ECO:0000259" key="10">
    <source>
        <dbReference type="Pfam" id="PF08638"/>
    </source>
</evidence>
<dbReference type="InParanoid" id="A0A162Y9F7"/>
<evidence type="ECO:0000256" key="8">
    <source>
        <dbReference type="ARBA" id="ARBA00032007"/>
    </source>
</evidence>
<keyword evidence="7 9" id="KW-0539">Nucleus</keyword>
<keyword evidence="6 9" id="KW-0804">Transcription</keyword>
<feature type="non-terminal residue" evidence="11">
    <location>
        <position position="1"/>
    </location>
</feature>
<dbReference type="EMBL" id="KV440972">
    <property type="protein sequence ID" value="OAD79175.1"/>
    <property type="molecule type" value="Genomic_DNA"/>
</dbReference>
<accession>A0A162Y9F7</accession>
<dbReference type="InterPro" id="IPR013947">
    <property type="entry name" value="Mediator_Med14"/>
</dbReference>
<evidence type="ECO:0000256" key="6">
    <source>
        <dbReference type="ARBA" id="ARBA00023163"/>
    </source>
</evidence>
<dbReference type="PANTHER" id="PTHR12809">
    <property type="entry name" value="MEDIATOR COMPLEX SUBUNIT"/>
    <property type="match status" value="1"/>
</dbReference>
<feature type="domain" description="Mediator complex subunit MED14 N-terminal" evidence="10">
    <location>
        <begin position="2"/>
        <end position="164"/>
    </location>
</feature>
<dbReference type="PANTHER" id="PTHR12809:SF2">
    <property type="entry name" value="MEDIATOR OF RNA POLYMERASE II TRANSCRIPTION SUBUNIT 14"/>
    <property type="match status" value="1"/>
</dbReference>
<comment type="function">
    <text evidence="9">Component of the Mediator complex, a coactivator involved in the regulated transcription of nearly all RNA polymerase II-dependent genes. Mediator functions as a bridge to convey information from gene-specific regulatory proteins to the basal RNA polymerase II transcription machinery. Mediator is recruited to promoters by direct interactions with regulatory proteins and serves as a scaffold for the assembly of a functional preinitiation complex with RNA polymerase II and the general transcription factors.</text>
</comment>
<keyword evidence="12" id="KW-1185">Reference proteome</keyword>
<dbReference type="OrthoDB" id="205099at2759"/>
<organism evidence="11 12">
    <name type="scientific">Phycomyces blakesleeanus (strain ATCC 8743b / DSM 1359 / FGSC 10004 / NBRC 33097 / NRRL 1555)</name>
    <dbReference type="NCBI Taxonomy" id="763407"/>
    <lineage>
        <taxon>Eukaryota</taxon>
        <taxon>Fungi</taxon>
        <taxon>Fungi incertae sedis</taxon>
        <taxon>Mucoromycota</taxon>
        <taxon>Mucoromycotina</taxon>
        <taxon>Mucoromycetes</taxon>
        <taxon>Mucorales</taxon>
        <taxon>Phycomycetaceae</taxon>
        <taxon>Phycomyces</taxon>
    </lineage>
</organism>
<evidence type="ECO:0000256" key="7">
    <source>
        <dbReference type="ARBA" id="ARBA00023242"/>
    </source>
</evidence>
<evidence type="ECO:0000313" key="12">
    <source>
        <dbReference type="Proteomes" id="UP000077315"/>
    </source>
</evidence>
<evidence type="ECO:0000256" key="4">
    <source>
        <dbReference type="ARBA" id="ARBA00023015"/>
    </source>
</evidence>
<dbReference type="GO" id="GO:0003712">
    <property type="term" value="F:transcription coregulator activity"/>
    <property type="evidence" value="ECO:0007669"/>
    <property type="project" value="UniProtKB-UniRule"/>
</dbReference>
<name>A0A162Y9F7_PHYB8</name>
<dbReference type="STRING" id="763407.A0A162Y9F7"/>
<evidence type="ECO:0000256" key="2">
    <source>
        <dbReference type="ARBA" id="ARBA00007813"/>
    </source>
</evidence>
<dbReference type="GeneID" id="28993932"/>
<dbReference type="AlphaFoldDB" id="A0A162Y9F7"/>
<dbReference type="GO" id="GO:0070847">
    <property type="term" value="C:core mediator complex"/>
    <property type="evidence" value="ECO:0007669"/>
    <property type="project" value="TreeGrafter"/>
</dbReference>
<comment type="subcellular location">
    <subcellularLocation>
        <location evidence="1 9">Nucleus</location>
    </subcellularLocation>
</comment>
<evidence type="ECO:0000256" key="3">
    <source>
        <dbReference type="ARBA" id="ARBA00019619"/>
    </source>
</evidence>
<dbReference type="GO" id="GO:0006357">
    <property type="term" value="P:regulation of transcription by RNA polymerase II"/>
    <property type="evidence" value="ECO:0007669"/>
    <property type="project" value="InterPro"/>
</dbReference>
<keyword evidence="5 9" id="KW-0010">Activator</keyword>
<dbReference type="Proteomes" id="UP000077315">
    <property type="component" value="Unassembled WGS sequence"/>
</dbReference>
<proteinExistence type="inferred from homology"/>
<evidence type="ECO:0000256" key="1">
    <source>
        <dbReference type="ARBA" id="ARBA00004123"/>
    </source>
</evidence>
<dbReference type="RefSeq" id="XP_018297215.1">
    <property type="nucleotide sequence ID" value="XM_018433026.1"/>
</dbReference>
<comment type="subunit">
    <text evidence="9">Component of the Mediator complex.</text>
</comment>
<dbReference type="Pfam" id="PF08638">
    <property type="entry name" value="Med14"/>
    <property type="match status" value="1"/>
</dbReference>
<evidence type="ECO:0000313" key="11">
    <source>
        <dbReference type="EMBL" id="OAD79175.1"/>
    </source>
</evidence>
<comment type="similarity">
    <text evidence="2 9">Belongs to the Mediator complex subunit 14 family.</text>
</comment>
<keyword evidence="4 9" id="KW-0805">Transcription regulation</keyword>
<evidence type="ECO:0000256" key="9">
    <source>
        <dbReference type="RuleBase" id="RU365082"/>
    </source>
</evidence>